<evidence type="ECO:0000256" key="2">
    <source>
        <dbReference type="ARBA" id="ARBA00022525"/>
    </source>
</evidence>
<dbReference type="PROSITE" id="PS00137">
    <property type="entry name" value="SUBTILASE_HIS"/>
    <property type="match status" value="1"/>
</dbReference>
<evidence type="ECO:0000256" key="5">
    <source>
        <dbReference type="ARBA" id="ARBA00022801"/>
    </source>
</evidence>
<dbReference type="InterPro" id="IPR000209">
    <property type="entry name" value="Peptidase_S8/S53_dom"/>
</dbReference>
<reference evidence="15" key="2">
    <citation type="journal article" date="2023" name="IMA Fungus">
        <title>Comparative genomic study of the Penicillium genus elucidates a diverse pangenome and 15 lateral gene transfer events.</title>
        <authorList>
            <person name="Petersen C."/>
            <person name="Sorensen T."/>
            <person name="Nielsen M.R."/>
            <person name="Sondergaard T.E."/>
            <person name="Sorensen J.L."/>
            <person name="Fitzpatrick D.A."/>
            <person name="Frisvad J.C."/>
            <person name="Nielsen K.L."/>
        </authorList>
    </citation>
    <scope>NUCLEOTIDE SEQUENCE</scope>
    <source>
        <strain evidence="15">IBT 35673</strain>
    </source>
</reference>
<organism evidence="15 16">
    <name type="scientific">Penicillium brevicompactum</name>
    <dbReference type="NCBI Taxonomy" id="5074"/>
    <lineage>
        <taxon>Eukaryota</taxon>
        <taxon>Fungi</taxon>
        <taxon>Dikarya</taxon>
        <taxon>Ascomycota</taxon>
        <taxon>Pezizomycotina</taxon>
        <taxon>Eurotiomycetes</taxon>
        <taxon>Eurotiomycetidae</taxon>
        <taxon>Eurotiales</taxon>
        <taxon>Aspergillaceae</taxon>
        <taxon>Penicillium</taxon>
    </lineage>
</organism>
<dbReference type="Pfam" id="PF02225">
    <property type="entry name" value="PA"/>
    <property type="match status" value="1"/>
</dbReference>
<evidence type="ECO:0000313" key="15">
    <source>
        <dbReference type="EMBL" id="KAJ5339487.1"/>
    </source>
</evidence>
<dbReference type="SUPFAM" id="SSF52743">
    <property type="entry name" value="Subtilisin-like"/>
    <property type="match status" value="1"/>
</dbReference>
<dbReference type="InterPro" id="IPR010435">
    <property type="entry name" value="C5a/SBT2-like_Fn3"/>
</dbReference>
<evidence type="ECO:0000256" key="4">
    <source>
        <dbReference type="ARBA" id="ARBA00022729"/>
    </source>
</evidence>
<feature type="active site" description="Charge relay system" evidence="8 9">
    <location>
        <position position="165"/>
    </location>
</feature>
<dbReference type="PROSITE" id="PS00136">
    <property type="entry name" value="SUBTILASE_ASP"/>
    <property type="match status" value="1"/>
</dbReference>
<dbReference type="EMBL" id="JAPZBQ010000003">
    <property type="protein sequence ID" value="KAJ5339487.1"/>
    <property type="molecule type" value="Genomic_DNA"/>
</dbReference>
<evidence type="ECO:0000259" key="14">
    <source>
        <dbReference type="Pfam" id="PF06280"/>
    </source>
</evidence>
<keyword evidence="7" id="KW-0865">Zymogen</keyword>
<dbReference type="PRINTS" id="PR00723">
    <property type="entry name" value="SUBTILISIN"/>
</dbReference>
<sequence length="881" mass="93554">MAPLWPWLGAALATLPVVLAGHGDPVAQKYIVEFANSKTSSASFLTTLENHGIHASLNHDLSFALFHGGSFTLLDDQNEVAIVKQISSWSGVKKVSPVREMHQPKQTVSSVGHDTLVRRDVSSHGLRRRGAPEHGDNDYPHIMTGVDKLHREGYTGSGIRVAVIDSGIDYKHPALGGCFGKGCLVEFGFNFLDNTTDPWEGQAGHGTHVSGLIAAQPNPYGFTGVAPNVTLGHYKILGHQNVQFESDIISLAFKRAFEDKADIISASFGSYNGWSNEPIGQLVSRLADAGLPTFIADGNDGSSGLFLASNGIDVPTGGIGIGSINNNFSPLLLNGGTYSTQNSTREFGWQLAGTSDFKNGTYTLYPTSFNTSVVGDSCEPWTGDHPDLSDKIVLIRFGGCRSSLQQKHAAEAGAKNVLIYLNEPGTYELPVQEPTLTGVGMVSAQTGEKWVELAASGSEIKLNMISKQFAKTIFINETNSMSGGQISEFTQWGPSNELLPVTAVSAPGGFMLSTWPVPAGSYAIESGTSMATPYTAGCVALLMEARGKGNVTPAELRALLSTTAKPNVFHDGVTASSVLGSVAQQGGGLIDAYKMLHATTSFNVSTIAFNDTQHIAPSYIRINNNASSARVYTVGHVGAVSVYTLSNSSSIPQLNKLGNFTDHSTETASLEFSSSSINVPAGGSAVLRVTATPPKGLVSRRIPVYSGYVTFNGTDSDDSFSVPYLGVATDMRNVTILDTTQGSNILIDSVTQKPIKANEQLVFPGKNDTNDRANTSYPIFQTELSMGTNLFLVGVKAAHNSTILPVLEPQTARSRNVGDGIAPGASPVSWTGQLADGSYAPEGNYSMVVRALKIFGNRKNPRDYDTVKTVNFGFTYAPPAN</sequence>
<gene>
    <name evidence="15" type="ORF">N7452_006215</name>
</gene>
<evidence type="ECO:0000256" key="7">
    <source>
        <dbReference type="ARBA" id="ARBA00023145"/>
    </source>
</evidence>
<dbReference type="GO" id="GO:0006508">
    <property type="term" value="P:proteolysis"/>
    <property type="evidence" value="ECO:0007669"/>
    <property type="project" value="UniProtKB-KW"/>
</dbReference>
<feature type="domain" description="C5a peptidase/Subtilisin-like protease SBT2-like Fn3-like" evidence="14">
    <location>
        <begin position="607"/>
        <end position="725"/>
    </location>
</feature>
<evidence type="ECO:0000256" key="9">
    <source>
        <dbReference type="PROSITE-ProRule" id="PRU01240"/>
    </source>
</evidence>
<dbReference type="GO" id="GO:0004252">
    <property type="term" value="F:serine-type endopeptidase activity"/>
    <property type="evidence" value="ECO:0007669"/>
    <property type="project" value="UniProtKB-UniRule"/>
</dbReference>
<proteinExistence type="inferred from homology"/>
<accession>A0A9W9UFW7</accession>
<dbReference type="InterPro" id="IPR051048">
    <property type="entry name" value="Peptidase_S8/S53_subtilisin"/>
</dbReference>
<dbReference type="Gene3D" id="3.50.30.30">
    <property type="match status" value="1"/>
</dbReference>
<evidence type="ECO:0000313" key="16">
    <source>
        <dbReference type="Proteomes" id="UP001147695"/>
    </source>
</evidence>
<dbReference type="PANTHER" id="PTHR43399:SF4">
    <property type="entry name" value="CELL WALL-ASSOCIATED PROTEASE"/>
    <property type="match status" value="1"/>
</dbReference>
<keyword evidence="3 9" id="KW-0645">Protease</keyword>
<protein>
    <submittedName>
        <fullName evidence="15">Uncharacterized protein</fullName>
    </submittedName>
</protein>
<evidence type="ECO:0000256" key="1">
    <source>
        <dbReference type="ARBA" id="ARBA00011073"/>
    </source>
</evidence>
<evidence type="ECO:0000256" key="10">
    <source>
        <dbReference type="RuleBase" id="RU003355"/>
    </source>
</evidence>
<dbReference type="SUPFAM" id="SSF52025">
    <property type="entry name" value="PA domain"/>
    <property type="match status" value="1"/>
</dbReference>
<dbReference type="GO" id="GO:0016020">
    <property type="term" value="C:membrane"/>
    <property type="evidence" value="ECO:0007669"/>
    <property type="project" value="InterPro"/>
</dbReference>
<feature type="domain" description="PA" evidence="13">
    <location>
        <begin position="375"/>
        <end position="449"/>
    </location>
</feature>
<feature type="domain" description="Peptidase S8/S53" evidence="12">
    <location>
        <begin position="156"/>
        <end position="567"/>
    </location>
</feature>
<dbReference type="Proteomes" id="UP001147695">
    <property type="component" value="Unassembled WGS sequence"/>
</dbReference>
<feature type="active site" description="Charge relay system" evidence="8 9">
    <location>
        <position position="529"/>
    </location>
</feature>
<dbReference type="CDD" id="cd07489">
    <property type="entry name" value="Peptidases_S8_5"/>
    <property type="match status" value="1"/>
</dbReference>
<evidence type="ECO:0000256" key="8">
    <source>
        <dbReference type="PIRSR" id="PIRSR615500-1"/>
    </source>
</evidence>
<evidence type="ECO:0000256" key="3">
    <source>
        <dbReference type="ARBA" id="ARBA00022670"/>
    </source>
</evidence>
<keyword evidence="6 9" id="KW-0720">Serine protease</keyword>
<feature type="signal peptide" evidence="11">
    <location>
        <begin position="1"/>
        <end position="20"/>
    </location>
</feature>
<feature type="chain" id="PRO_5040919852" evidence="11">
    <location>
        <begin position="21"/>
        <end position="881"/>
    </location>
</feature>
<evidence type="ECO:0000256" key="11">
    <source>
        <dbReference type="SAM" id="SignalP"/>
    </source>
</evidence>
<feature type="active site" description="Charge relay system" evidence="8 9">
    <location>
        <position position="205"/>
    </location>
</feature>
<dbReference type="InterPro" id="IPR015500">
    <property type="entry name" value="Peptidase_S8_subtilisin-rel"/>
</dbReference>
<evidence type="ECO:0000259" key="12">
    <source>
        <dbReference type="Pfam" id="PF00082"/>
    </source>
</evidence>
<dbReference type="Pfam" id="PF06280">
    <property type="entry name" value="fn3_5"/>
    <property type="match status" value="1"/>
</dbReference>
<reference evidence="15" key="1">
    <citation type="submission" date="2022-12" db="EMBL/GenBank/DDBJ databases">
        <authorList>
            <person name="Petersen C."/>
        </authorList>
    </citation>
    <scope>NUCLEOTIDE SEQUENCE</scope>
    <source>
        <strain evidence="15">IBT 35673</strain>
    </source>
</reference>
<keyword evidence="5 9" id="KW-0378">Hydrolase</keyword>
<dbReference type="Gene3D" id="3.40.50.200">
    <property type="entry name" value="Peptidase S8/S53 domain"/>
    <property type="match status" value="1"/>
</dbReference>
<dbReference type="AlphaFoldDB" id="A0A9W9UFW7"/>
<dbReference type="InterPro" id="IPR022398">
    <property type="entry name" value="Peptidase_S8_His-AS"/>
</dbReference>
<keyword evidence="4 11" id="KW-0732">Signal</keyword>
<dbReference type="InterPro" id="IPR003137">
    <property type="entry name" value="PA_domain"/>
</dbReference>
<dbReference type="InterPro" id="IPR023828">
    <property type="entry name" value="Peptidase_S8_Ser-AS"/>
</dbReference>
<name>A0A9W9UFW7_PENBR</name>
<dbReference type="PROSITE" id="PS00138">
    <property type="entry name" value="SUBTILASE_SER"/>
    <property type="match status" value="1"/>
</dbReference>
<dbReference type="PANTHER" id="PTHR43399">
    <property type="entry name" value="SUBTILISIN-RELATED"/>
    <property type="match status" value="1"/>
</dbReference>
<evidence type="ECO:0000259" key="13">
    <source>
        <dbReference type="Pfam" id="PF02225"/>
    </source>
</evidence>
<comment type="caution">
    <text evidence="15">The sequence shown here is derived from an EMBL/GenBank/DDBJ whole genome shotgun (WGS) entry which is preliminary data.</text>
</comment>
<dbReference type="PROSITE" id="PS51892">
    <property type="entry name" value="SUBTILASE"/>
    <property type="match status" value="1"/>
</dbReference>
<dbReference type="Pfam" id="PF00082">
    <property type="entry name" value="Peptidase_S8"/>
    <property type="match status" value="1"/>
</dbReference>
<dbReference type="InterPro" id="IPR046450">
    <property type="entry name" value="PA_dom_sf"/>
</dbReference>
<evidence type="ECO:0000256" key="6">
    <source>
        <dbReference type="ARBA" id="ARBA00022825"/>
    </source>
</evidence>
<keyword evidence="2" id="KW-0964">Secreted</keyword>
<dbReference type="InterPro" id="IPR036852">
    <property type="entry name" value="Peptidase_S8/S53_dom_sf"/>
</dbReference>
<dbReference type="InterPro" id="IPR023827">
    <property type="entry name" value="Peptidase_S8_Asp-AS"/>
</dbReference>
<comment type="similarity">
    <text evidence="1 9 10">Belongs to the peptidase S8 family.</text>
</comment>
<dbReference type="InterPro" id="IPR034187">
    <property type="entry name" value="Peptidases_S8_5"/>
</dbReference>